<dbReference type="SMR" id="Q4H361"/>
<dbReference type="KEGG" id="cin:778684"/>
<evidence type="ECO:0000256" key="3">
    <source>
        <dbReference type="SAM" id="MobiDB-lite"/>
    </source>
</evidence>
<accession>A0A1W2VNU1</accession>
<dbReference type="PANTHER" id="PTHR45851">
    <property type="entry name" value="MYC PROTO-ONCOGENE"/>
    <property type="match status" value="1"/>
</dbReference>
<dbReference type="GO" id="GO:0046983">
    <property type="term" value="F:protein dimerization activity"/>
    <property type="evidence" value="ECO:0007669"/>
    <property type="project" value="InterPro"/>
</dbReference>
<organism evidence="5">
    <name type="scientific">Ciona intestinalis</name>
    <name type="common">Transparent sea squirt</name>
    <name type="synonym">Ascidia intestinalis</name>
    <dbReference type="NCBI Taxonomy" id="7719"/>
    <lineage>
        <taxon>Eukaryota</taxon>
        <taxon>Metazoa</taxon>
        <taxon>Chordata</taxon>
        <taxon>Tunicata</taxon>
        <taxon>Ascidiacea</taxon>
        <taxon>Phlebobranchia</taxon>
        <taxon>Cionidae</taxon>
        <taxon>Ciona</taxon>
    </lineage>
</organism>
<dbReference type="GO" id="GO:0003700">
    <property type="term" value="F:DNA-binding transcription factor activity"/>
    <property type="evidence" value="ECO:0007669"/>
    <property type="project" value="InterPro"/>
</dbReference>
<feature type="coiled-coil region" evidence="2">
    <location>
        <begin position="560"/>
        <end position="594"/>
    </location>
</feature>
<dbReference type="PRINTS" id="PR00044">
    <property type="entry name" value="LEUZIPPRMYC"/>
</dbReference>
<dbReference type="AlphaFoldDB" id="Q4H361"/>
<dbReference type="InterPro" id="IPR050433">
    <property type="entry name" value="Myc_transcription_factors"/>
</dbReference>
<accession>Q4H361</accession>
<dbReference type="Gene3D" id="4.10.280.10">
    <property type="entry name" value="Helix-loop-helix DNA-binding domain"/>
    <property type="match status" value="1"/>
</dbReference>
<dbReference type="Pfam" id="PF00010">
    <property type="entry name" value="HLH"/>
    <property type="match status" value="1"/>
</dbReference>
<evidence type="ECO:0000313" key="5">
    <source>
        <dbReference type="EMBL" id="BAE06566.1"/>
    </source>
</evidence>
<feature type="compositionally biased region" description="Low complexity" evidence="3">
    <location>
        <begin position="495"/>
        <end position="506"/>
    </location>
</feature>
<dbReference type="OrthoDB" id="5964374at2759"/>
<dbReference type="InterPro" id="IPR002418">
    <property type="entry name" value="Tscrpt_reg_Myc"/>
</dbReference>
<gene>
    <name evidence="5" type="primary">Ci-Myc</name>
</gene>
<sequence>MKLSTPINTDPIMSQFDELRPLFYYNQEEDLPPSSPTYGACLSEEIWKKFELLPTPPRSPEHFGSLDSDLDPESLVPDTDSYFADNTLSMVKESLGEIPTEQVLPSVDLTPNFSNKPEAQSNEIDASYKLIKDCMWNGIGHKPHSEVSRVGRPRNVSPGSQRFNAANGCVNPLAVFTVNSATEKRRLSPTSNISAKRRAEPLETTSDSDEEIDVVTVDKANHTTTTLGVVSQGRKYVGTLVARQNGKHRQLELVTTGVNRLQDRTPINDDQIRGRTKAKLQIGQQVTSNGQKKTVMIVKNRNVVSLTNKTGTQQQVNVQLKRLPVVNSTTVAASATATKRRYSSPGEKTSNGVHQIMRMATPSALLGINENGKENANVTDVAAPVGPKRRFLSLDGVSMVSNTGVMRHRSELANKLNAFANSTNPSLANDIPELKSLKTVQPIKTERIYAPVPITEKKKYAKKTKAKIVQTFDSPASSPASSNGDAPTSPQKTRTASSEATSSSSGSDEELIRVAHNVLERQRREGLRTSFHTLRKCVPELAEQERTPKVTILKKARDYSFQLQQEHAQLQSEKARLQQRQLALQQRLRSLASEISSVKTISIPATVKCERVVGVPEVATVTYVVQDVTATNTQEDMEDDRTSVFYQNNDCYSDYEAEISGEEAYIAEDHLKETFTNVYSF</sequence>
<feature type="region of interest" description="Disordered" evidence="3">
    <location>
        <begin position="184"/>
        <end position="209"/>
    </location>
</feature>
<dbReference type="SMART" id="SM00353">
    <property type="entry name" value="HLH"/>
    <property type="match status" value="1"/>
</dbReference>
<dbReference type="GO" id="GO:0003677">
    <property type="term" value="F:DNA binding"/>
    <property type="evidence" value="ECO:0007669"/>
    <property type="project" value="UniProtKB-KW"/>
</dbReference>
<feature type="region of interest" description="Disordered" evidence="3">
    <location>
        <begin position="472"/>
        <end position="511"/>
    </location>
</feature>
<proteinExistence type="evidence at transcript level"/>
<reference evidence="5" key="2">
    <citation type="journal article" date="2004" name="Development">
        <title>Gene expression profiles of transcription factors and signaling molecules in the ascidian embryo: towards a comprehensive understanding of gene networks.</title>
        <authorList>
            <person name="Imai K.S."/>
            <person name="Hino K."/>
            <person name="Yagi K."/>
            <person name="Satoh N."/>
            <person name="Satou Y."/>
        </authorList>
    </citation>
    <scope>NUCLEOTIDE SEQUENCE</scope>
</reference>
<keyword evidence="1" id="KW-0238">DNA-binding</keyword>
<keyword evidence="2" id="KW-0175">Coiled coil</keyword>
<evidence type="ECO:0000256" key="2">
    <source>
        <dbReference type="SAM" id="Coils"/>
    </source>
</evidence>
<feature type="domain" description="BHLH" evidence="4">
    <location>
        <begin position="517"/>
        <end position="569"/>
    </location>
</feature>
<name>Q4H361_CIOIN</name>
<dbReference type="InterPro" id="IPR011598">
    <property type="entry name" value="bHLH_dom"/>
</dbReference>
<dbReference type="SUPFAM" id="SSF47459">
    <property type="entry name" value="HLH, helix-loop-helix DNA-binding domain"/>
    <property type="match status" value="1"/>
</dbReference>
<dbReference type="CDD" id="cd11400">
    <property type="entry name" value="bHLHzip_Myc"/>
    <property type="match status" value="1"/>
</dbReference>
<dbReference type="FunFam" id="4.10.280.10:FF:000019">
    <property type="entry name" value="Myc proto-oncogene protein"/>
    <property type="match status" value="1"/>
</dbReference>
<dbReference type="EMBL" id="AB210561">
    <property type="protein sequence ID" value="BAE06566.1"/>
    <property type="molecule type" value="mRNA"/>
</dbReference>
<dbReference type="InterPro" id="IPR012682">
    <property type="entry name" value="Tscrpt_reg_Myc_N"/>
</dbReference>
<protein>
    <submittedName>
        <fullName evidence="5">Transcription factor protein</fullName>
    </submittedName>
</protein>
<dbReference type="Pfam" id="PF01056">
    <property type="entry name" value="Myc_N"/>
    <property type="match status" value="1"/>
</dbReference>
<feature type="compositionally biased region" description="Polar residues" evidence="3">
    <location>
        <begin position="472"/>
        <end position="494"/>
    </location>
</feature>
<evidence type="ECO:0000259" key="4">
    <source>
        <dbReference type="SMART" id="SM00353"/>
    </source>
</evidence>
<reference evidence="5" key="1">
    <citation type="journal article" date="2003" name="Dev. Genes Evol.">
        <title>Genomewide surveys of developmentally relevant genes in Ciona intestinalis.</title>
        <authorList>
            <person name="Satou Y."/>
            <person name="Satoh N."/>
        </authorList>
    </citation>
    <scope>NUCLEOTIDE SEQUENCE</scope>
</reference>
<dbReference type="InterPro" id="IPR036638">
    <property type="entry name" value="HLH_DNA-bd_sf"/>
</dbReference>
<reference evidence="5" key="3">
    <citation type="submission" date="2005-04" db="EMBL/GenBank/DDBJ databases">
        <title>Expressed genes in Ciona intestinalis.</title>
        <authorList>
            <person name="Satou Y."/>
        </authorList>
    </citation>
    <scope>NUCLEOTIDE SEQUENCE</scope>
</reference>
<evidence type="ECO:0000256" key="1">
    <source>
        <dbReference type="ARBA" id="ARBA00023125"/>
    </source>
</evidence>